<feature type="region of interest" description="Disordered" evidence="1">
    <location>
        <begin position="1"/>
        <end position="98"/>
    </location>
</feature>
<protein>
    <submittedName>
        <fullName evidence="2">Uncharacterized protein</fullName>
    </submittedName>
</protein>
<gene>
    <name evidence="2" type="ORF">LTR24_006744</name>
</gene>
<name>A0ABR0K603_9EURO</name>
<reference evidence="2 3" key="1">
    <citation type="submission" date="2023-08" db="EMBL/GenBank/DDBJ databases">
        <title>Black Yeasts Isolated from many extreme environments.</title>
        <authorList>
            <person name="Coleine C."/>
            <person name="Stajich J.E."/>
            <person name="Selbmann L."/>
        </authorList>
    </citation>
    <scope>NUCLEOTIDE SEQUENCE [LARGE SCALE GENOMIC DNA]</scope>
    <source>
        <strain evidence="2 3">CCFEE 5885</strain>
    </source>
</reference>
<feature type="region of interest" description="Disordered" evidence="1">
    <location>
        <begin position="437"/>
        <end position="514"/>
    </location>
</feature>
<feature type="compositionally biased region" description="Polar residues" evidence="1">
    <location>
        <begin position="480"/>
        <end position="491"/>
    </location>
</feature>
<accession>A0ABR0K603</accession>
<proteinExistence type="predicted"/>
<sequence length="829" mass="92303">MRLRNFSTRPTRLGSMVKSSSRPLPAAFPSKSHRRFPREAQEEEYQSSGERQQVGNDGNSERVSPSAQENRPTTNIPSEASYLNFDENNDSMQTSPLRAGRRLPLTPVRWSILDEGLQMYIFDSLQSQYKHTDVVARMLGLDTAELRDLLYLRNHRATHPFGTDQLWEHCLSLTEGDKGYVDPWILNQYMPYFTFAESFETASIYQRRLAKAFLNQCEINGPWVDALLQDQSGIWNRPEGNSAVLGQLRTGVDDEDGVRETPNSTDADEVSWQTTLQDVRVHESHDLDRMAPHFKSPYFPACVRDELLKKTVSVFDPCDYWLMYAQSDVELGDLRQFVGAFSGKALDSQKRQLHPVLYFLKTLVADRANQLGLHQKSMEFAKLTALYTYATARVLIQLRLIRKEIERMPTTPDDKLRMLEAAGSRCTSSLLRDIDGRVPPHAVFTPQSRSRSPTSSGSSTLVDDGATPTTVRKGNVPESRATTPSEPSSQFVEPKPHAQERFPPMGVGISQRSDKLRSDMLLTTTTLPMSKHIQYHPKPADGTAEFDYTDVAGLRGGPYRSPSVSSFHTARDEDEDVVMTAPPRYSKQPNSKSPVPPPWSPISDVEFSSTTLHDATATSDKQEEIGQTLPRTTPWLSTRATTSLAPVTDEKRCPPVGSRAITPPLAVPSLLAGIEQHAKPVHQSQNLHPWTTTSTSPSKTPIKQASFPIYDVVQTPSNRPAVPPGSSTAHTKKARERTGKPPVAQPQPVKSKPTTKLMTKLLSQESQKPAPHKPKLPRSDKGKTRGKYMTKERRAEAAARAEAEAKAASTADIEGVQPASTVHPREEGQ</sequence>
<organism evidence="2 3">
    <name type="scientific">Lithohypha guttulata</name>
    <dbReference type="NCBI Taxonomy" id="1690604"/>
    <lineage>
        <taxon>Eukaryota</taxon>
        <taxon>Fungi</taxon>
        <taxon>Dikarya</taxon>
        <taxon>Ascomycota</taxon>
        <taxon>Pezizomycotina</taxon>
        <taxon>Eurotiomycetes</taxon>
        <taxon>Chaetothyriomycetidae</taxon>
        <taxon>Chaetothyriales</taxon>
        <taxon>Trichomeriaceae</taxon>
        <taxon>Lithohypha</taxon>
    </lineage>
</organism>
<evidence type="ECO:0000256" key="1">
    <source>
        <dbReference type="SAM" id="MobiDB-lite"/>
    </source>
</evidence>
<feature type="compositionally biased region" description="Basic and acidic residues" evidence="1">
    <location>
        <begin position="777"/>
        <end position="805"/>
    </location>
</feature>
<feature type="region of interest" description="Disordered" evidence="1">
    <location>
        <begin position="557"/>
        <end position="576"/>
    </location>
</feature>
<feature type="compositionally biased region" description="Polar residues" evidence="1">
    <location>
        <begin position="46"/>
        <end position="78"/>
    </location>
</feature>
<feature type="compositionally biased region" description="Polar residues" evidence="1">
    <location>
        <begin position="1"/>
        <end position="10"/>
    </location>
</feature>
<comment type="caution">
    <text evidence="2">The sequence shown here is derived from an EMBL/GenBank/DDBJ whole genome shotgun (WGS) entry which is preliminary data.</text>
</comment>
<feature type="compositionally biased region" description="Low complexity" evidence="1">
    <location>
        <begin position="689"/>
        <end position="701"/>
    </location>
</feature>
<keyword evidence="3" id="KW-1185">Reference proteome</keyword>
<feature type="compositionally biased region" description="Polar residues" evidence="1">
    <location>
        <begin position="752"/>
        <end position="767"/>
    </location>
</feature>
<dbReference type="EMBL" id="JAVRRG010000091">
    <property type="protein sequence ID" value="KAK5087393.1"/>
    <property type="molecule type" value="Genomic_DNA"/>
</dbReference>
<feature type="compositionally biased region" description="Low complexity" evidence="1">
    <location>
        <begin position="448"/>
        <end position="460"/>
    </location>
</feature>
<dbReference type="Proteomes" id="UP001345013">
    <property type="component" value="Unassembled WGS sequence"/>
</dbReference>
<feature type="region of interest" description="Disordered" evidence="1">
    <location>
        <begin position="679"/>
        <end position="702"/>
    </location>
</feature>
<evidence type="ECO:0000313" key="2">
    <source>
        <dbReference type="EMBL" id="KAK5087393.1"/>
    </source>
</evidence>
<feature type="region of interest" description="Disordered" evidence="1">
    <location>
        <begin position="714"/>
        <end position="829"/>
    </location>
</feature>
<evidence type="ECO:0000313" key="3">
    <source>
        <dbReference type="Proteomes" id="UP001345013"/>
    </source>
</evidence>